<keyword evidence="1" id="KW-1133">Transmembrane helix</keyword>
<evidence type="ECO:0000313" key="3">
    <source>
        <dbReference type="Proteomes" id="UP000321764"/>
    </source>
</evidence>
<dbReference type="EMBL" id="VKAD01000002">
    <property type="protein sequence ID" value="TXR52087.1"/>
    <property type="molecule type" value="Genomic_DNA"/>
</dbReference>
<accession>A0A5C8Z3G8</accession>
<comment type="caution">
    <text evidence="2">The sequence shown here is derived from an EMBL/GenBank/DDBJ whole genome shotgun (WGS) entry which is preliminary data.</text>
</comment>
<name>A0A5C8Z3G8_9GAMM</name>
<evidence type="ECO:0000313" key="2">
    <source>
        <dbReference type="EMBL" id="TXR52087.1"/>
    </source>
</evidence>
<keyword evidence="1" id="KW-0812">Transmembrane</keyword>
<dbReference type="RefSeq" id="WP_147714683.1">
    <property type="nucleotide sequence ID" value="NZ_VKAD01000002.1"/>
</dbReference>
<dbReference type="Proteomes" id="UP000321764">
    <property type="component" value="Unassembled WGS sequence"/>
</dbReference>
<reference evidence="2 3" key="1">
    <citation type="submission" date="2019-07" db="EMBL/GenBank/DDBJ databases">
        <title>Reinekea sp. strain SSH23 genome sequencing and assembly.</title>
        <authorList>
            <person name="Kim I."/>
        </authorList>
    </citation>
    <scope>NUCLEOTIDE SEQUENCE [LARGE SCALE GENOMIC DNA]</scope>
    <source>
        <strain evidence="2 3">SSH23</strain>
    </source>
</reference>
<sequence length="162" mass="19354">MPENFDYIPYLIAGGFTILGAIITTISGFLLQIQSHKLNIKKEKLRLRKNKIEDLYIEVCEWERDLYNIKRIYEKHRDGELQSLQESLLELDSYNSEPMRRSRINMILDIYIKELKPDFKTLRNQQINAVIKAEGDQTYIMEDWQNLFRSIIDFKYKISSIN</sequence>
<protein>
    <submittedName>
        <fullName evidence="2">Uncharacterized protein</fullName>
    </submittedName>
</protein>
<keyword evidence="3" id="KW-1185">Reference proteome</keyword>
<organism evidence="2 3">
    <name type="scientific">Reinekea thalattae</name>
    <dbReference type="NCBI Taxonomy" id="2593301"/>
    <lineage>
        <taxon>Bacteria</taxon>
        <taxon>Pseudomonadati</taxon>
        <taxon>Pseudomonadota</taxon>
        <taxon>Gammaproteobacteria</taxon>
        <taxon>Oceanospirillales</taxon>
        <taxon>Saccharospirillaceae</taxon>
        <taxon>Reinekea</taxon>
    </lineage>
</organism>
<keyword evidence="1" id="KW-0472">Membrane</keyword>
<evidence type="ECO:0000256" key="1">
    <source>
        <dbReference type="SAM" id="Phobius"/>
    </source>
</evidence>
<proteinExistence type="predicted"/>
<feature type="transmembrane region" description="Helical" evidence="1">
    <location>
        <begin position="12"/>
        <end position="33"/>
    </location>
</feature>
<dbReference type="AlphaFoldDB" id="A0A5C8Z3G8"/>
<gene>
    <name evidence="2" type="ORF">FME95_11775</name>
</gene>